<dbReference type="Gene3D" id="3.30.70.370">
    <property type="match status" value="1"/>
</dbReference>
<dbReference type="Pfam" id="PF22619">
    <property type="entry name" value="DNA_polI_exo1"/>
    <property type="match status" value="1"/>
</dbReference>
<dbReference type="CDD" id="cd09898">
    <property type="entry name" value="H3TH_53EXO"/>
    <property type="match status" value="1"/>
</dbReference>
<dbReference type="GO" id="GO:0006261">
    <property type="term" value="P:DNA-templated DNA replication"/>
    <property type="evidence" value="ECO:0007669"/>
    <property type="project" value="InterPro"/>
</dbReference>
<dbReference type="FunFam" id="1.10.150.20:FF:000003">
    <property type="entry name" value="DNA polymerase I"/>
    <property type="match status" value="1"/>
</dbReference>
<dbReference type="InterPro" id="IPR008918">
    <property type="entry name" value="HhH2"/>
</dbReference>
<dbReference type="SMART" id="SM00482">
    <property type="entry name" value="POLAc"/>
    <property type="match status" value="1"/>
</dbReference>
<dbReference type="InterPro" id="IPR012337">
    <property type="entry name" value="RNaseH-like_sf"/>
</dbReference>
<dbReference type="InterPro" id="IPR054690">
    <property type="entry name" value="DNA_polI_exonuclease"/>
</dbReference>
<dbReference type="Gene3D" id="3.40.50.1010">
    <property type="entry name" value="5'-nuclease"/>
    <property type="match status" value="1"/>
</dbReference>
<dbReference type="FunFam" id="1.10.150.20:FF:000002">
    <property type="entry name" value="DNA polymerase I"/>
    <property type="match status" value="1"/>
</dbReference>
<evidence type="ECO:0000259" key="11">
    <source>
        <dbReference type="SMART" id="SM00475"/>
    </source>
</evidence>
<evidence type="ECO:0000256" key="10">
    <source>
        <dbReference type="ARBA" id="ARBA00049244"/>
    </source>
</evidence>
<evidence type="ECO:0000259" key="12">
    <source>
        <dbReference type="SMART" id="SM00482"/>
    </source>
</evidence>
<dbReference type="SUPFAM" id="SSF88723">
    <property type="entry name" value="PIN domain-like"/>
    <property type="match status" value="1"/>
</dbReference>
<dbReference type="InterPro" id="IPR043502">
    <property type="entry name" value="DNA/RNA_pol_sf"/>
</dbReference>
<dbReference type="SUPFAM" id="SSF53098">
    <property type="entry name" value="Ribonuclease H-like"/>
    <property type="match status" value="1"/>
</dbReference>
<dbReference type="SMART" id="SM00475">
    <property type="entry name" value="53EXOc"/>
    <property type="match status" value="1"/>
</dbReference>
<dbReference type="GO" id="GO:0008409">
    <property type="term" value="F:5'-3' exonuclease activity"/>
    <property type="evidence" value="ECO:0007669"/>
    <property type="project" value="InterPro"/>
</dbReference>
<dbReference type="AlphaFoldDB" id="K1SBA6"/>
<dbReference type="InterPro" id="IPR020045">
    <property type="entry name" value="DNA_polI_H3TH"/>
</dbReference>
<dbReference type="PANTHER" id="PTHR10133">
    <property type="entry name" value="DNA POLYMERASE I"/>
    <property type="match status" value="1"/>
</dbReference>
<comment type="similarity">
    <text evidence="1">Belongs to the DNA polymerase type-A family.</text>
</comment>
<dbReference type="Gene3D" id="3.30.420.10">
    <property type="entry name" value="Ribonuclease H-like superfamily/Ribonuclease H"/>
    <property type="match status" value="1"/>
</dbReference>
<evidence type="ECO:0000256" key="4">
    <source>
        <dbReference type="ARBA" id="ARBA00022695"/>
    </source>
</evidence>
<reference evidence="13" key="1">
    <citation type="journal article" date="2013" name="Environ. Microbiol.">
        <title>Microbiota from the distal guts of lean and obese adolescents exhibit partial functional redundancy besides clear differences in community structure.</title>
        <authorList>
            <person name="Ferrer M."/>
            <person name="Ruiz A."/>
            <person name="Lanza F."/>
            <person name="Haange S.B."/>
            <person name="Oberbach A."/>
            <person name="Till H."/>
            <person name="Bargiela R."/>
            <person name="Campoy C."/>
            <person name="Segura M.T."/>
            <person name="Richter M."/>
            <person name="von Bergen M."/>
            <person name="Seifert J."/>
            <person name="Suarez A."/>
        </authorList>
    </citation>
    <scope>NUCLEOTIDE SEQUENCE</scope>
</reference>
<dbReference type="GO" id="GO:0003887">
    <property type="term" value="F:DNA-directed DNA polymerase activity"/>
    <property type="evidence" value="ECO:0007669"/>
    <property type="project" value="UniProtKB-KW"/>
</dbReference>
<gene>
    <name evidence="13" type="ORF">OBE_11928</name>
</gene>
<dbReference type="CDD" id="cd06140">
    <property type="entry name" value="DNA_polA_I_Bacillus_like_exo"/>
    <property type="match status" value="1"/>
</dbReference>
<dbReference type="EMBL" id="AJWZ01008227">
    <property type="protein sequence ID" value="EKC54698.1"/>
    <property type="molecule type" value="Genomic_DNA"/>
</dbReference>
<dbReference type="SUPFAM" id="SSF47807">
    <property type="entry name" value="5' to 3' exonuclease, C-terminal subdomain"/>
    <property type="match status" value="1"/>
</dbReference>
<dbReference type="CDD" id="cd08637">
    <property type="entry name" value="DNA_pol_A_pol_I_C"/>
    <property type="match status" value="1"/>
</dbReference>
<dbReference type="InterPro" id="IPR020046">
    <property type="entry name" value="5-3_exonucl_a-hlix_arch_N"/>
</dbReference>
<proteinExistence type="inferred from homology"/>
<dbReference type="NCBIfam" id="TIGR00593">
    <property type="entry name" value="pola"/>
    <property type="match status" value="1"/>
</dbReference>
<evidence type="ECO:0000256" key="7">
    <source>
        <dbReference type="ARBA" id="ARBA00022932"/>
    </source>
</evidence>
<keyword evidence="4" id="KW-0548">Nucleotidyltransferase</keyword>
<protein>
    <recommendedName>
        <fullName evidence="2">DNA-directed DNA polymerase</fullName>
        <ecNumber evidence="2">2.7.7.7</ecNumber>
    </recommendedName>
</protein>
<keyword evidence="8" id="KW-0238">DNA-binding</keyword>
<dbReference type="Pfam" id="PF00476">
    <property type="entry name" value="DNA_pol_A"/>
    <property type="match status" value="1"/>
</dbReference>
<dbReference type="SMR" id="K1SBA6"/>
<dbReference type="InterPro" id="IPR002421">
    <property type="entry name" value="5-3_exonuclease"/>
</dbReference>
<dbReference type="GO" id="GO:0006302">
    <property type="term" value="P:double-strand break repair"/>
    <property type="evidence" value="ECO:0007669"/>
    <property type="project" value="TreeGrafter"/>
</dbReference>
<dbReference type="InterPro" id="IPR002298">
    <property type="entry name" value="DNA_polymerase_A"/>
</dbReference>
<dbReference type="PROSITE" id="PS00447">
    <property type="entry name" value="DNA_POLYMERASE_A"/>
    <property type="match status" value="1"/>
</dbReference>
<dbReference type="FunFam" id="1.20.1060.10:FF:000001">
    <property type="entry name" value="DNA polymerase I"/>
    <property type="match status" value="1"/>
</dbReference>
<feature type="domain" description="DNA-directed DNA polymerase family A palm" evidence="12">
    <location>
        <begin position="630"/>
        <end position="836"/>
    </location>
</feature>
<evidence type="ECO:0000256" key="5">
    <source>
        <dbReference type="ARBA" id="ARBA00022705"/>
    </source>
</evidence>
<keyword evidence="6" id="KW-0227">DNA damage</keyword>
<evidence type="ECO:0000256" key="8">
    <source>
        <dbReference type="ARBA" id="ARBA00023125"/>
    </source>
</evidence>
<comment type="catalytic activity">
    <reaction evidence="10">
        <text>DNA(n) + a 2'-deoxyribonucleoside 5'-triphosphate = DNA(n+1) + diphosphate</text>
        <dbReference type="Rhea" id="RHEA:22508"/>
        <dbReference type="Rhea" id="RHEA-COMP:17339"/>
        <dbReference type="Rhea" id="RHEA-COMP:17340"/>
        <dbReference type="ChEBI" id="CHEBI:33019"/>
        <dbReference type="ChEBI" id="CHEBI:61560"/>
        <dbReference type="ChEBI" id="CHEBI:173112"/>
        <dbReference type="EC" id="2.7.7.7"/>
    </reaction>
</comment>
<dbReference type="InterPro" id="IPR036279">
    <property type="entry name" value="5-3_exonuclease_C_sf"/>
</dbReference>
<name>K1SBA6_9ZZZZ</name>
<dbReference type="InterPro" id="IPR036397">
    <property type="entry name" value="RNaseH_sf"/>
</dbReference>
<comment type="caution">
    <text evidence="13">The sequence shown here is derived from an EMBL/GenBank/DDBJ whole genome shotgun (WGS) entry which is preliminary data.</text>
</comment>
<dbReference type="Pfam" id="PF01367">
    <property type="entry name" value="5_3_exonuc"/>
    <property type="match status" value="1"/>
</dbReference>
<dbReference type="SUPFAM" id="SSF56672">
    <property type="entry name" value="DNA/RNA polymerases"/>
    <property type="match status" value="1"/>
</dbReference>
<dbReference type="InterPro" id="IPR019760">
    <property type="entry name" value="DNA-dir_DNA_pol_A_CS"/>
</dbReference>
<dbReference type="Gene3D" id="1.20.1060.10">
    <property type="entry name" value="Taq DNA Polymerase, Chain T, domain 4"/>
    <property type="match status" value="1"/>
</dbReference>
<dbReference type="CDD" id="cd09859">
    <property type="entry name" value="PIN_53EXO"/>
    <property type="match status" value="1"/>
</dbReference>
<dbReference type="Pfam" id="PF02739">
    <property type="entry name" value="5_3_exonuc_N"/>
    <property type="match status" value="1"/>
</dbReference>
<dbReference type="Gene3D" id="1.10.150.20">
    <property type="entry name" value="5' to 3' exonuclease, C-terminal subdomain"/>
    <property type="match status" value="2"/>
</dbReference>
<evidence type="ECO:0000256" key="3">
    <source>
        <dbReference type="ARBA" id="ARBA00022679"/>
    </source>
</evidence>
<evidence type="ECO:0000256" key="1">
    <source>
        <dbReference type="ARBA" id="ARBA00007705"/>
    </source>
</evidence>
<sequence length="872" mass="100395">MKKVILVDGNNLLFRSFYATSYSGNIMRNGKGFPTNALYGFINMMNKIIKEESPNYILVAFDKGKTFRHDKYDDYKAGRQAMPEELKLQFPKAKEVLDTMGIKHFEIDNYEADDIIGTLAKIVDEEDQFIATIVSSDKDLLQLISDEVIVKLLKQSGHIMMDKEEFRKTYKVDPIKMIDLKSLMGDPSDHIPGVKGIGEKTAINLLEKYGSLDGVYENLEDISPKTREKLITDKENAYMSYDLATIYREVPIDFTLEDCKYNGYDFQKFKSILEELEFHSLLRKINFDMNSNDSFTEKMSKKEDKILLSDISTLGVKPFSFYLETRGTVYSKSTILGVGIYDGEKGYFLSPQDIEKHKDLFQSSSSKMTYDLKKSIVVLNNLGIKINNCNYDAMIGMYLLDYTVKDDISFVASSFDYNITPYEDSYGTEKRPKDVDLETLKQLCCSKAKFIYETKEQVINELKENEEESLFKDIEMPLTTVLADMEITGIKVDKEYLGEIEIELKKKMDELEKDIYSDAMCEFNIMSPSQLAKVLFEDLKIRYPKKTKDNKYSTSKDILDKIIYEHPIVPKILEYRTLAKLYTNYAVGLKTEVRDDGRIHTIFTQTLTRTGRLSSISPNLQNIPARSDFSKLIRKAFIADEDSVLMSSDYSQVELRVFASMSNEKNLIDAFKEGKDIHTKTASEIFKVPIEEVTKDMRRSAKAVNFGILYGISSFGLSEDLGIDMKEAKNFIENYLNTFPGIHEFMEQEKKDAYEKGYVRTLMNRKRVVEELKSKNYMIRSSGERMALNTPIQGTAADILKKAMVEIYSEFNKRGLKSKMLIQVHDELVFNVIKSELEEVKQIVKDIMENTFTLKVPLKVDIEIGNNWYEAK</sequence>
<dbReference type="SMART" id="SM00279">
    <property type="entry name" value="HhH2"/>
    <property type="match status" value="1"/>
</dbReference>
<dbReference type="GO" id="GO:0003677">
    <property type="term" value="F:DNA binding"/>
    <property type="evidence" value="ECO:0007669"/>
    <property type="project" value="UniProtKB-KW"/>
</dbReference>
<dbReference type="InterPro" id="IPR029060">
    <property type="entry name" value="PIN-like_dom_sf"/>
</dbReference>
<keyword evidence="5" id="KW-0235">DNA replication</keyword>
<keyword evidence="3" id="KW-0808">Transferase</keyword>
<dbReference type="PRINTS" id="PR00868">
    <property type="entry name" value="DNAPOLI"/>
</dbReference>
<evidence type="ECO:0000256" key="2">
    <source>
        <dbReference type="ARBA" id="ARBA00012417"/>
    </source>
</evidence>
<accession>K1SBA6</accession>
<dbReference type="PANTHER" id="PTHR10133:SF27">
    <property type="entry name" value="DNA POLYMERASE NU"/>
    <property type="match status" value="1"/>
</dbReference>
<dbReference type="InterPro" id="IPR001098">
    <property type="entry name" value="DNA-dir_DNA_pol_A_palm_dom"/>
</dbReference>
<evidence type="ECO:0000256" key="9">
    <source>
        <dbReference type="ARBA" id="ARBA00023204"/>
    </source>
</evidence>
<dbReference type="NCBIfam" id="NF004397">
    <property type="entry name" value="PRK05755.1"/>
    <property type="match status" value="1"/>
</dbReference>
<feature type="domain" description="5'-3' exonuclease" evidence="11">
    <location>
        <begin position="2"/>
        <end position="262"/>
    </location>
</feature>
<evidence type="ECO:0000313" key="13">
    <source>
        <dbReference type="EMBL" id="EKC54698.1"/>
    </source>
</evidence>
<dbReference type="EC" id="2.7.7.7" evidence="2"/>
<keyword evidence="7" id="KW-0239">DNA-directed DNA polymerase</keyword>
<dbReference type="InterPro" id="IPR018320">
    <property type="entry name" value="DNA_polymerase_1"/>
</dbReference>
<organism evidence="13">
    <name type="scientific">human gut metagenome</name>
    <dbReference type="NCBI Taxonomy" id="408170"/>
    <lineage>
        <taxon>unclassified sequences</taxon>
        <taxon>metagenomes</taxon>
        <taxon>organismal metagenomes</taxon>
    </lineage>
</organism>
<keyword evidence="9" id="KW-0234">DNA repair</keyword>
<evidence type="ECO:0000256" key="6">
    <source>
        <dbReference type="ARBA" id="ARBA00022763"/>
    </source>
</evidence>